<dbReference type="GO" id="GO:0005657">
    <property type="term" value="C:replication fork"/>
    <property type="evidence" value="ECO:0007669"/>
    <property type="project" value="TreeGrafter"/>
</dbReference>
<protein>
    <recommendedName>
        <fullName evidence="1">DNA helicase Pif1-like 2B domain-containing protein</fullName>
    </recommendedName>
</protein>
<keyword evidence="3" id="KW-1185">Reference proteome</keyword>
<evidence type="ECO:0000313" key="3">
    <source>
        <dbReference type="Proteomes" id="UP000075243"/>
    </source>
</evidence>
<accession>A0A151SDX2</accession>
<dbReference type="AlphaFoldDB" id="A0A151SDX2"/>
<dbReference type="PANTHER" id="PTHR23274:SF33">
    <property type="entry name" value="ANIMAL RPA1 DOMAIN PROTEIN"/>
    <property type="match status" value="1"/>
</dbReference>
<dbReference type="STRING" id="3821.A0A151SDX2"/>
<evidence type="ECO:0000313" key="2">
    <source>
        <dbReference type="EMBL" id="KYP52931.1"/>
    </source>
</evidence>
<dbReference type="OMA" id="HILFAMT"/>
<dbReference type="Proteomes" id="UP000075243">
    <property type="component" value="Unassembled WGS sequence"/>
</dbReference>
<feature type="domain" description="DNA helicase Pif1-like 2B" evidence="1">
    <location>
        <begin position="61"/>
        <end position="104"/>
    </location>
</feature>
<organism evidence="2 3">
    <name type="scientific">Cajanus cajan</name>
    <name type="common">Pigeon pea</name>
    <name type="synonym">Cajanus indicus</name>
    <dbReference type="NCBI Taxonomy" id="3821"/>
    <lineage>
        <taxon>Eukaryota</taxon>
        <taxon>Viridiplantae</taxon>
        <taxon>Streptophyta</taxon>
        <taxon>Embryophyta</taxon>
        <taxon>Tracheophyta</taxon>
        <taxon>Spermatophyta</taxon>
        <taxon>Magnoliopsida</taxon>
        <taxon>eudicotyledons</taxon>
        <taxon>Gunneridae</taxon>
        <taxon>Pentapetalae</taxon>
        <taxon>rosids</taxon>
        <taxon>fabids</taxon>
        <taxon>Fabales</taxon>
        <taxon>Fabaceae</taxon>
        <taxon>Papilionoideae</taxon>
        <taxon>50 kb inversion clade</taxon>
        <taxon>NPAAA clade</taxon>
        <taxon>indigoferoid/millettioid clade</taxon>
        <taxon>Phaseoleae</taxon>
        <taxon>Cajanus</taxon>
    </lineage>
</organism>
<dbReference type="InterPro" id="IPR027417">
    <property type="entry name" value="P-loop_NTPase"/>
</dbReference>
<dbReference type="Pfam" id="PF21530">
    <property type="entry name" value="Pif1_2B_dom"/>
    <property type="match status" value="1"/>
</dbReference>
<dbReference type="SUPFAM" id="SSF52540">
    <property type="entry name" value="P-loop containing nucleoside triphosphate hydrolases"/>
    <property type="match status" value="1"/>
</dbReference>
<dbReference type="InterPro" id="IPR049163">
    <property type="entry name" value="Pif1-like_2B_dom"/>
</dbReference>
<dbReference type="Gramene" id="C.cajan_24271.t">
    <property type="protein sequence ID" value="C.cajan_24271.t"/>
    <property type="gene ID" value="C.cajan_24271"/>
</dbReference>
<dbReference type="GO" id="GO:0006260">
    <property type="term" value="P:DNA replication"/>
    <property type="evidence" value="ECO:0007669"/>
    <property type="project" value="TreeGrafter"/>
</dbReference>
<evidence type="ECO:0000259" key="1">
    <source>
        <dbReference type="Pfam" id="PF21530"/>
    </source>
</evidence>
<gene>
    <name evidence="2" type="ORF">KK1_025132</name>
</gene>
<dbReference type="PANTHER" id="PTHR23274">
    <property type="entry name" value="DNA HELICASE-RELATED"/>
    <property type="match status" value="1"/>
</dbReference>
<proteinExistence type="predicted"/>
<dbReference type="EMBL" id="KQ483418">
    <property type="protein sequence ID" value="KYP52931.1"/>
    <property type="molecule type" value="Genomic_DNA"/>
</dbReference>
<sequence>MNDSSFSQDRVVLTHKNDTIYMLNDYMLSLFPTKEKSYISFDTSFLINDVVDKYDDIHTLEFLNTINVFILLNLMLKLTIEVTVMLLRNIDQSPSLCNNTRLILSKIGKYVLEGNVIVDSKFGMKIYISKLSSTPSNFKFQRRQFSLHILFAMTINKSQRQFLKRVGVYLIQPIISYEQLYVVYIDVFLEIYKFRSDT</sequence>
<name>A0A151SDX2_CAJCA</name>
<reference evidence="2" key="1">
    <citation type="journal article" date="2012" name="Nat. Biotechnol.">
        <title>Draft genome sequence of pigeonpea (Cajanus cajan), an orphan legume crop of resource-poor farmers.</title>
        <authorList>
            <person name="Varshney R.K."/>
            <person name="Chen W."/>
            <person name="Li Y."/>
            <person name="Bharti A.K."/>
            <person name="Saxena R.K."/>
            <person name="Schlueter J.A."/>
            <person name="Donoghue M.T."/>
            <person name="Azam S."/>
            <person name="Fan G."/>
            <person name="Whaley A.M."/>
            <person name="Farmer A.D."/>
            <person name="Sheridan J."/>
            <person name="Iwata A."/>
            <person name="Tuteja R."/>
            <person name="Penmetsa R.V."/>
            <person name="Wu W."/>
            <person name="Upadhyaya H.D."/>
            <person name="Yang S.P."/>
            <person name="Shah T."/>
            <person name="Saxena K.B."/>
            <person name="Michael T."/>
            <person name="McCombie W.R."/>
            <person name="Yang B."/>
            <person name="Zhang G."/>
            <person name="Yang H."/>
            <person name="Wang J."/>
            <person name="Spillane C."/>
            <person name="Cook D.R."/>
            <person name="May G.D."/>
            <person name="Xu X."/>
            <person name="Jackson S.A."/>
        </authorList>
    </citation>
    <scope>NUCLEOTIDE SEQUENCE [LARGE SCALE GENOMIC DNA]</scope>
</reference>